<keyword evidence="5" id="KW-1185">Reference proteome</keyword>
<reference evidence="4 5" key="1">
    <citation type="submission" date="2018-02" db="EMBL/GenBank/DDBJ databases">
        <title>Draft genome of wild Prunus yedoensis var. nudiflora.</title>
        <authorList>
            <person name="Baek S."/>
            <person name="Kim J.-H."/>
            <person name="Choi K."/>
            <person name="Kim G.-B."/>
            <person name="Cho A."/>
            <person name="Jang H."/>
            <person name="Shin C.-H."/>
            <person name="Yu H.-J."/>
            <person name="Mun J.-H."/>
        </authorList>
    </citation>
    <scope>NUCLEOTIDE SEQUENCE [LARGE SCALE GENOMIC DNA]</scope>
    <source>
        <strain evidence="5">cv. Jeju island</strain>
        <tissue evidence="4">Leaf</tissue>
    </source>
</reference>
<keyword evidence="2 3" id="KW-0479">Metal-binding</keyword>
<dbReference type="Pfam" id="PF00067">
    <property type="entry name" value="p450"/>
    <property type="match status" value="1"/>
</dbReference>
<dbReference type="STRING" id="2094558.A0A314Y2M7"/>
<evidence type="ECO:0000256" key="2">
    <source>
        <dbReference type="PIRSR" id="PIRSR602401-1"/>
    </source>
</evidence>
<dbReference type="InterPro" id="IPR017972">
    <property type="entry name" value="Cyt_P450_CS"/>
</dbReference>
<keyword evidence="2 3" id="KW-0408">Iron</keyword>
<dbReference type="EMBL" id="PJQY01001922">
    <property type="protein sequence ID" value="PQP98147.1"/>
    <property type="molecule type" value="Genomic_DNA"/>
</dbReference>
<accession>A0A314Y2M7</accession>
<dbReference type="Gene3D" id="1.10.630.10">
    <property type="entry name" value="Cytochrome P450"/>
    <property type="match status" value="1"/>
</dbReference>
<gene>
    <name evidence="4" type="ORF">Pyn_04061</name>
</gene>
<dbReference type="InterPro" id="IPR001128">
    <property type="entry name" value="Cyt_P450"/>
</dbReference>
<organism evidence="4 5">
    <name type="scientific">Prunus yedoensis var. nudiflora</name>
    <dbReference type="NCBI Taxonomy" id="2094558"/>
    <lineage>
        <taxon>Eukaryota</taxon>
        <taxon>Viridiplantae</taxon>
        <taxon>Streptophyta</taxon>
        <taxon>Embryophyta</taxon>
        <taxon>Tracheophyta</taxon>
        <taxon>Spermatophyta</taxon>
        <taxon>Magnoliopsida</taxon>
        <taxon>eudicotyledons</taxon>
        <taxon>Gunneridae</taxon>
        <taxon>Pentapetalae</taxon>
        <taxon>rosids</taxon>
        <taxon>fabids</taxon>
        <taxon>Rosales</taxon>
        <taxon>Rosaceae</taxon>
        <taxon>Amygdaloideae</taxon>
        <taxon>Amygdaleae</taxon>
        <taxon>Prunus</taxon>
    </lineage>
</organism>
<evidence type="ECO:0000256" key="1">
    <source>
        <dbReference type="ARBA" id="ARBA00010617"/>
    </source>
</evidence>
<dbReference type="PRINTS" id="PR00463">
    <property type="entry name" value="EP450I"/>
</dbReference>
<comment type="caution">
    <text evidence="4">The sequence shown here is derived from an EMBL/GenBank/DDBJ whole genome shotgun (WGS) entry which is preliminary data.</text>
</comment>
<dbReference type="InterPro" id="IPR036396">
    <property type="entry name" value="Cyt_P450_sf"/>
</dbReference>
<sequence length="135" mass="15162">MAMDSCKMLGHHIPKGTQILVNVWAIGRDPKTWEDPLLFKPERFLEPNTAVDYKGQHFEFIPFGSGRRMCPAVPLVSRVLPLALGSLLHSFDWVLPEGLEPENMDMAERMGITLRKSVPLKVIPIPYKGHVGCSI</sequence>
<comment type="similarity">
    <text evidence="1 3">Belongs to the cytochrome P450 family.</text>
</comment>
<evidence type="ECO:0000313" key="5">
    <source>
        <dbReference type="Proteomes" id="UP000250321"/>
    </source>
</evidence>
<dbReference type="PANTHER" id="PTHR47950">
    <property type="entry name" value="CYTOCHROME P450, FAMILY 76, SUBFAMILY C, POLYPEPTIDE 5-RELATED"/>
    <property type="match status" value="1"/>
</dbReference>
<protein>
    <submittedName>
        <fullName evidence="4">Cytochrome P450 76A1</fullName>
    </submittedName>
</protein>
<dbReference type="OrthoDB" id="6764281at2759"/>
<keyword evidence="3" id="KW-0560">Oxidoreductase</keyword>
<comment type="cofactor">
    <cofactor evidence="2">
        <name>heme</name>
        <dbReference type="ChEBI" id="CHEBI:30413"/>
    </cofactor>
</comment>
<evidence type="ECO:0000313" key="4">
    <source>
        <dbReference type="EMBL" id="PQP98147.1"/>
    </source>
</evidence>
<dbReference type="GO" id="GO:0020037">
    <property type="term" value="F:heme binding"/>
    <property type="evidence" value="ECO:0007669"/>
    <property type="project" value="InterPro"/>
</dbReference>
<keyword evidence="2 3" id="KW-0349">Heme</keyword>
<keyword evidence="3" id="KW-0503">Monooxygenase</keyword>
<dbReference type="GO" id="GO:0004497">
    <property type="term" value="F:monooxygenase activity"/>
    <property type="evidence" value="ECO:0007669"/>
    <property type="project" value="UniProtKB-KW"/>
</dbReference>
<dbReference type="AlphaFoldDB" id="A0A314Y2M7"/>
<dbReference type="PANTHER" id="PTHR47950:SF13">
    <property type="entry name" value="CYTOCHROME P450, FAMILY 76, SUBFAMILY G, POLYPEPTIDE 1"/>
    <property type="match status" value="1"/>
</dbReference>
<dbReference type="PROSITE" id="PS00086">
    <property type="entry name" value="CYTOCHROME_P450"/>
    <property type="match status" value="1"/>
</dbReference>
<proteinExistence type="inferred from homology"/>
<feature type="binding site" description="axial binding residue" evidence="2">
    <location>
        <position position="70"/>
    </location>
    <ligand>
        <name>heme</name>
        <dbReference type="ChEBI" id="CHEBI:30413"/>
    </ligand>
    <ligandPart>
        <name>Fe</name>
        <dbReference type="ChEBI" id="CHEBI:18248"/>
    </ligandPart>
</feature>
<name>A0A314Y2M7_PRUYE</name>
<dbReference type="InterPro" id="IPR002401">
    <property type="entry name" value="Cyt_P450_E_grp-I"/>
</dbReference>
<dbReference type="GO" id="GO:0005506">
    <property type="term" value="F:iron ion binding"/>
    <property type="evidence" value="ECO:0007669"/>
    <property type="project" value="InterPro"/>
</dbReference>
<dbReference type="GO" id="GO:0016705">
    <property type="term" value="F:oxidoreductase activity, acting on paired donors, with incorporation or reduction of molecular oxygen"/>
    <property type="evidence" value="ECO:0007669"/>
    <property type="project" value="InterPro"/>
</dbReference>
<dbReference type="SUPFAM" id="SSF48264">
    <property type="entry name" value="Cytochrome P450"/>
    <property type="match status" value="1"/>
</dbReference>
<dbReference type="Proteomes" id="UP000250321">
    <property type="component" value="Unassembled WGS sequence"/>
</dbReference>
<evidence type="ECO:0000256" key="3">
    <source>
        <dbReference type="RuleBase" id="RU000461"/>
    </source>
</evidence>